<feature type="compositionally biased region" description="Basic and acidic residues" evidence="1">
    <location>
        <begin position="69"/>
        <end position="78"/>
    </location>
</feature>
<dbReference type="EMBL" id="CP016171">
    <property type="protein sequence ID" value="ANN73609.1"/>
    <property type="molecule type" value="Genomic_DNA"/>
</dbReference>
<dbReference type="AlphaFoldDB" id="A0A193G314"/>
<sequence length="78" mass="8141">MDSAAAMAREAGVDRLAWAVAGASAERRTVEGMGDAARVRGNGRVMAVSCKLPPREGRRRRAAGNSCGRPERADGDTA</sequence>
<organism evidence="2 3">
    <name type="scientific">Bordetella bronchialis</name>
    <dbReference type="NCBI Taxonomy" id="463025"/>
    <lineage>
        <taxon>Bacteria</taxon>
        <taxon>Pseudomonadati</taxon>
        <taxon>Pseudomonadota</taxon>
        <taxon>Betaproteobacteria</taxon>
        <taxon>Burkholderiales</taxon>
        <taxon>Alcaligenaceae</taxon>
        <taxon>Bordetella</taxon>
    </lineage>
</organism>
<protein>
    <submittedName>
        <fullName evidence="2">Uncharacterized protein</fullName>
    </submittedName>
</protein>
<dbReference type="Proteomes" id="UP000092213">
    <property type="component" value="Chromosome"/>
</dbReference>
<accession>A0A193G314</accession>
<proteinExistence type="predicted"/>
<reference evidence="2 3" key="1">
    <citation type="submission" date="2016-06" db="EMBL/GenBank/DDBJ databases">
        <title>Complete genome sequences of Bordetella bronchialis and Bordetella flabilis.</title>
        <authorList>
            <person name="LiPuma J.J."/>
            <person name="Spilker T."/>
        </authorList>
    </citation>
    <scope>NUCLEOTIDE SEQUENCE [LARGE SCALE GENOMIC DNA]</scope>
    <source>
        <strain evidence="2 3">AU17976</strain>
    </source>
</reference>
<gene>
    <name evidence="2" type="ORF">BAU08_21650</name>
</gene>
<evidence type="ECO:0000313" key="3">
    <source>
        <dbReference type="Proteomes" id="UP000092213"/>
    </source>
</evidence>
<name>A0A193G314_9BORD</name>
<feature type="region of interest" description="Disordered" evidence="1">
    <location>
        <begin position="53"/>
        <end position="78"/>
    </location>
</feature>
<evidence type="ECO:0000256" key="1">
    <source>
        <dbReference type="SAM" id="MobiDB-lite"/>
    </source>
</evidence>
<evidence type="ECO:0000313" key="2">
    <source>
        <dbReference type="EMBL" id="ANN73609.1"/>
    </source>
</evidence>